<dbReference type="STRING" id="1125630.KPHS_26180"/>
<reference evidence="1 2" key="1">
    <citation type="journal article" date="2012" name="J. Bacteriol.">
        <title>Complete genome sequence of Klebsiella pneumoniae subsp. pneumoniae HS11286, a multidrug-resistant strain isolated from human sputum.</title>
        <authorList>
            <person name="Liu P."/>
            <person name="Li P."/>
            <person name="Jiang X."/>
            <person name="Bi D."/>
            <person name="Xie Y."/>
            <person name="Tai C."/>
            <person name="Deng Z."/>
            <person name="Rajakumar K."/>
            <person name="Ou H.Y."/>
        </authorList>
    </citation>
    <scope>NUCLEOTIDE SEQUENCE [LARGE SCALE GENOMIC DNA]</scope>
    <source>
        <strain evidence="1 2">HS11286</strain>
    </source>
</reference>
<dbReference type="PATRIC" id="fig|1125630.4.peg.2545"/>
<dbReference type="AlphaFoldDB" id="A0A0H3GTE3"/>
<dbReference type="RefSeq" id="WP_014343058.1">
    <property type="nucleotide sequence ID" value="NC_016845.1"/>
</dbReference>
<evidence type="ECO:0000313" key="1">
    <source>
        <dbReference type="EMBL" id="AEW61316.1"/>
    </source>
</evidence>
<dbReference type="RefSeq" id="YP_005226918.1">
    <property type="nucleotide sequence ID" value="NC_016845.1"/>
</dbReference>
<proteinExistence type="predicted"/>
<evidence type="ECO:0000313" key="2">
    <source>
        <dbReference type="Proteomes" id="UP000007841"/>
    </source>
</evidence>
<dbReference type="EMBL" id="CP003200">
    <property type="protein sequence ID" value="AEW61316.1"/>
    <property type="molecule type" value="Genomic_DNA"/>
</dbReference>
<dbReference type="KEGG" id="kpm:KPHS_26180"/>
<sequence>MLALIAPYASDSCGIPLVLIYINTCSIVKMHFTARLFLQGEYDIGFTIGIFI</sequence>
<protein>
    <submittedName>
        <fullName evidence="1">Uncharacterized protein</fullName>
    </submittedName>
</protein>
<gene>
    <name evidence="1" type="ordered locus">KPHS_26180</name>
</gene>
<dbReference type="HOGENOM" id="CLU_214377_0_0_6"/>
<keyword evidence="2" id="KW-1185">Reference proteome</keyword>
<dbReference type="Proteomes" id="UP000007841">
    <property type="component" value="Chromosome"/>
</dbReference>
<accession>A0A0H3GTE3</accession>
<organism evidence="1 2">
    <name type="scientific">Klebsiella pneumoniae subsp. pneumoniae (strain HS11286)</name>
    <dbReference type="NCBI Taxonomy" id="1125630"/>
    <lineage>
        <taxon>Bacteria</taxon>
        <taxon>Pseudomonadati</taxon>
        <taxon>Pseudomonadota</taxon>
        <taxon>Gammaproteobacteria</taxon>
        <taxon>Enterobacterales</taxon>
        <taxon>Enterobacteriaceae</taxon>
        <taxon>Klebsiella/Raoultella group</taxon>
        <taxon>Klebsiella</taxon>
        <taxon>Klebsiella pneumoniae complex</taxon>
    </lineage>
</organism>
<name>A0A0H3GTE3_KLEPH</name>
<dbReference type="GeneID" id="11847636"/>